<dbReference type="InterPro" id="IPR017946">
    <property type="entry name" value="PLC-like_Pdiesterase_TIM-brl"/>
</dbReference>
<comment type="caution">
    <text evidence="2">The sequence shown here is derived from an EMBL/GenBank/DDBJ whole genome shotgun (WGS) entry which is preliminary data.</text>
</comment>
<dbReference type="GO" id="GO:0006629">
    <property type="term" value="P:lipid metabolic process"/>
    <property type="evidence" value="ECO:0007669"/>
    <property type="project" value="InterPro"/>
</dbReference>
<dbReference type="RefSeq" id="WP_110377601.1">
    <property type="nucleotide sequence ID" value="NZ_JAHBRY010000001.1"/>
</dbReference>
<dbReference type="PROSITE" id="PS51704">
    <property type="entry name" value="GP_PDE"/>
    <property type="match status" value="1"/>
</dbReference>
<name>A0A2V3TX42_9HYPH</name>
<reference evidence="2 3" key="1">
    <citation type="submission" date="2018-05" db="EMBL/GenBank/DDBJ databases">
        <title>Genomic Encyclopedia of Type Strains, Phase IV (KMG-IV): sequencing the most valuable type-strain genomes for metagenomic binning, comparative biology and taxonomic classification.</title>
        <authorList>
            <person name="Goeker M."/>
        </authorList>
    </citation>
    <scope>NUCLEOTIDE SEQUENCE [LARGE SCALE GENOMIC DNA]</scope>
    <source>
        <strain evidence="2 3">DSM 6462</strain>
    </source>
</reference>
<dbReference type="Proteomes" id="UP000248021">
    <property type="component" value="Unassembled WGS sequence"/>
</dbReference>
<accession>A0A2V3TX42</accession>
<evidence type="ECO:0000313" key="2">
    <source>
        <dbReference type="EMBL" id="PXW53643.1"/>
    </source>
</evidence>
<dbReference type="GO" id="GO:0008081">
    <property type="term" value="F:phosphoric diester hydrolase activity"/>
    <property type="evidence" value="ECO:0007669"/>
    <property type="project" value="InterPro"/>
</dbReference>
<evidence type="ECO:0000313" key="3">
    <source>
        <dbReference type="Proteomes" id="UP000248021"/>
    </source>
</evidence>
<evidence type="ECO:0000259" key="1">
    <source>
        <dbReference type="PROSITE" id="PS51704"/>
    </source>
</evidence>
<dbReference type="PANTHER" id="PTHR46211">
    <property type="entry name" value="GLYCEROPHOSPHORYL DIESTER PHOSPHODIESTERASE"/>
    <property type="match status" value="1"/>
</dbReference>
<sequence length="254" mass="27577">MSIWTMTAATGRPPLTIAHRGGVAAGAENSHAACVAAAAAGTDAFEVDLRLTHDRIPICRHDPDITTATDGAVPVAAMRFAVLQVAEPEIARFRDVAAIGRPIYLDVKETAARQMDLLETIHKLDVPRDWIVGVHDAATARQIARRWPDLRQVGLMLDVEAIAAFASIREGQWIRLHEPRVTQGLMETVRARGLSVMVTCGGGDRRIGDTDEQALTTLLRFQPDALIVNDVVLARRVIDRAFPSHLPDPVPANG</sequence>
<dbReference type="Pfam" id="PF03009">
    <property type="entry name" value="GDPD"/>
    <property type="match status" value="1"/>
</dbReference>
<dbReference type="PANTHER" id="PTHR46211:SF14">
    <property type="entry name" value="GLYCEROPHOSPHODIESTER PHOSPHODIESTERASE"/>
    <property type="match status" value="1"/>
</dbReference>
<dbReference type="Gene3D" id="3.20.20.190">
    <property type="entry name" value="Phosphatidylinositol (PI) phosphodiesterase"/>
    <property type="match status" value="1"/>
</dbReference>
<gene>
    <name evidence="2" type="ORF">C7450_113131</name>
</gene>
<dbReference type="EMBL" id="QJJK01000013">
    <property type="protein sequence ID" value="PXW53643.1"/>
    <property type="molecule type" value="Genomic_DNA"/>
</dbReference>
<organism evidence="2 3">
    <name type="scientific">Chelatococcus asaccharovorans</name>
    <dbReference type="NCBI Taxonomy" id="28210"/>
    <lineage>
        <taxon>Bacteria</taxon>
        <taxon>Pseudomonadati</taxon>
        <taxon>Pseudomonadota</taxon>
        <taxon>Alphaproteobacteria</taxon>
        <taxon>Hyphomicrobiales</taxon>
        <taxon>Chelatococcaceae</taxon>
        <taxon>Chelatococcus</taxon>
    </lineage>
</organism>
<proteinExistence type="predicted"/>
<dbReference type="OrthoDB" id="9787897at2"/>
<feature type="domain" description="GP-PDE" evidence="1">
    <location>
        <begin position="14"/>
        <end position="238"/>
    </location>
</feature>
<dbReference type="SUPFAM" id="SSF51695">
    <property type="entry name" value="PLC-like phosphodiesterases"/>
    <property type="match status" value="1"/>
</dbReference>
<keyword evidence="3" id="KW-1185">Reference proteome</keyword>
<dbReference type="InterPro" id="IPR030395">
    <property type="entry name" value="GP_PDE_dom"/>
</dbReference>
<protein>
    <submittedName>
        <fullName evidence="2">Glycerophosphoryl diester phosphodiesterase</fullName>
    </submittedName>
</protein>
<dbReference type="AlphaFoldDB" id="A0A2V3TX42"/>